<dbReference type="PROSITE" id="PS00135">
    <property type="entry name" value="TRYPSIN_SER"/>
    <property type="match status" value="1"/>
</dbReference>
<feature type="domain" description="Peptidase S1" evidence="3">
    <location>
        <begin position="1"/>
        <end position="148"/>
    </location>
</feature>
<evidence type="ECO:0000256" key="1">
    <source>
        <dbReference type="ARBA" id="ARBA00023157"/>
    </source>
</evidence>
<proteinExistence type="inferred from homology"/>
<dbReference type="Proteomes" id="UP001558632">
    <property type="component" value="Unassembled WGS sequence"/>
</dbReference>
<dbReference type="EMBL" id="JBEUSY010000501">
    <property type="protein sequence ID" value="KAL1228664.1"/>
    <property type="molecule type" value="Genomic_DNA"/>
</dbReference>
<sequence length="152" mass="17004">MHDNFSSHLLHDIAIVQLYIPILYTNYSRPICLPEVNSSLPEHNCWISGWGYSKINEISATLLMTSASLWKGNIDSSFPYYEEYEFLSGSSNGSGHKGDSGGPFFCRNNNIYTLYGLASFNPPFAAPGTLISYVRVSSYVNWIIDSMKNAIL</sequence>
<evidence type="ECO:0000256" key="2">
    <source>
        <dbReference type="ARBA" id="ARBA00024195"/>
    </source>
</evidence>
<dbReference type="Gene3D" id="2.40.10.10">
    <property type="entry name" value="Trypsin-like serine proteases"/>
    <property type="match status" value="2"/>
</dbReference>
<dbReference type="InterPro" id="IPR001254">
    <property type="entry name" value="Trypsin_dom"/>
</dbReference>
<evidence type="ECO:0000313" key="5">
    <source>
        <dbReference type="Proteomes" id="UP001558632"/>
    </source>
</evidence>
<name>A0ABR3K307_TRISP</name>
<comment type="caution">
    <text evidence="4">The sequence shown here is derived from an EMBL/GenBank/DDBJ whole genome shotgun (WGS) entry which is preliminary data.</text>
</comment>
<protein>
    <submittedName>
        <fullName evidence="4">Enteropeptidase</fullName>
    </submittedName>
</protein>
<keyword evidence="1" id="KW-1015">Disulfide bond</keyword>
<dbReference type="SMART" id="SM00020">
    <property type="entry name" value="Tryp_SPc"/>
    <property type="match status" value="1"/>
</dbReference>
<dbReference type="InterPro" id="IPR051487">
    <property type="entry name" value="Ser/Thr_Proteases_Immune/Dev"/>
</dbReference>
<gene>
    <name evidence="4" type="ORF">TSPI_04403</name>
</gene>
<dbReference type="InterPro" id="IPR043504">
    <property type="entry name" value="Peptidase_S1_PA_chymotrypsin"/>
</dbReference>
<accession>A0ABR3K307</accession>
<keyword evidence="5" id="KW-1185">Reference proteome</keyword>
<evidence type="ECO:0000259" key="3">
    <source>
        <dbReference type="PROSITE" id="PS50240"/>
    </source>
</evidence>
<dbReference type="PROSITE" id="PS50240">
    <property type="entry name" value="TRYPSIN_DOM"/>
    <property type="match status" value="1"/>
</dbReference>
<dbReference type="SUPFAM" id="SSF50494">
    <property type="entry name" value="Trypsin-like serine proteases"/>
    <property type="match status" value="1"/>
</dbReference>
<organism evidence="4 5">
    <name type="scientific">Trichinella spiralis</name>
    <name type="common">Trichina worm</name>
    <dbReference type="NCBI Taxonomy" id="6334"/>
    <lineage>
        <taxon>Eukaryota</taxon>
        <taxon>Metazoa</taxon>
        <taxon>Ecdysozoa</taxon>
        <taxon>Nematoda</taxon>
        <taxon>Enoplea</taxon>
        <taxon>Dorylaimia</taxon>
        <taxon>Trichinellida</taxon>
        <taxon>Trichinellidae</taxon>
        <taxon>Trichinella</taxon>
    </lineage>
</organism>
<evidence type="ECO:0000313" key="4">
    <source>
        <dbReference type="EMBL" id="KAL1228664.1"/>
    </source>
</evidence>
<reference evidence="4 5" key="1">
    <citation type="submission" date="2024-07" db="EMBL/GenBank/DDBJ databases">
        <title>Enhanced genomic and transcriptomic resources for Trichinella pseudospiralis and T. spiralis underpin the discovery of pronounced molecular differences between stages and species.</title>
        <authorList>
            <person name="Pasi K.K."/>
            <person name="La Rosa G."/>
            <person name="Gomez-Morales M.A."/>
            <person name="Tosini F."/>
            <person name="Sumanam S."/>
            <person name="Young N.D."/>
            <person name="Chang B.C."/>
            <person name="Robin G.B."/>
        </authorList>
    </citation>
    <scope>NUCLEOTIDE SEQUENCE [LARGE SCALE GENOMIC DNA]</scope>
    <source>
        <strain evidence="4">ISS534</strain>
    </source>
</reference>
<dbReference type="InterPro" id="IPR033116">
    <property type="entry name" value="TRYPSIN_SER"/>
</dbReference>
<dbReference type="InterPro" id="IPR009003">
    <property type="entry name" value="Peptidase_S1_PA"/>
</dbReference>
<dbReference type="Pfam" id="PF00089">
    <property type="entry name" value="Trypsin"/>
    <property type="match status" value="1"/>
</dbReference>
<dbReference type="PANTHER" id="PTHR24256">
    <property type="entry name" value="TRYPTASE-RELATED"/>
    <property type="match status" value="1"/>
</dbReference>
<comment type="similarity">
    <text evidence="2">Belongs to the peptidase S1 family. CLIP subfamily.</text>
</comment>